<proteinExistence type="predicted"/>
<feature type="compositionally biased region" description="Low complexity" evidence="1">
    <location>
        <begin position="402"/>
        <end position="419"/>
    </location>
</feature>
<dbReference type="OMA" id="WNSRQRW"/>
<name>A0A087T8F4_STEMI</name>
<feature type="region of interest" description="Disordered" evidence="1">
    <location>
        <begin position="131"/>
        <end position="176"/>
    </location>
</feature>
<organism evidence="3 4">
    <name type="scientific">Stegodyphus mimosarum</name>
    <name type="common">African social velvet spider</name>
    <dbReference type="NCBI Taxonomy" id="407821"/>
    <lineage>
        <taxon>Eukaryota</taxon>
        <taxon>Metazoa</taxon>
        <taxon>Ecdysozoa</taxon>
        <taxon>Arthropoda</taxon>
        <taxon>Chelicerata</taxon>
        <taxon>Arachnida</taxon>
        <taxon>Araneae</taxon>
        <taxon>Araneomorphae</taxon>
        <taxon>Entelegynae</taxon>
        <taxon>Eresoidea</taxon>
        <taxon>Eresidae</taxon>
        <taxon>Stegodyphus</taxon>
    </lineage>
</organism>
<dbReference type="AlphaFoldDB" id="A0A087T8F4"/>
<evidence type="ECO:0000256" key="1">
    <source>
        <dbReference type="SAM" id="MobiDB-lite"/>
    </source>
</evidence>
<feature type="compositionally biased region" description="Polar residues" evidence="1">
    <location>
        <begin position="317"/>
        <end position="334"/>
    </location>
</feature>
<dbReference type="PROSITE" id="PS51053">
    <property type="entry name" value="SERTA"/>
    <property type="match status" value="1"/>
</dbReference>
<gene>
    <name evidence="3" type="ORF">X975_01386</name>
</gene>
<protein>
    <recommendedName>
        <fullName evidence="2">SERTA domain-containing protein</fullName>
    </recommendedName>
</protein>
<feature type="region of interest" description="Disordered" evidence="1">
    <location>
        <begin position="317"/>
        <end position="349"/>
    </location>
</feature>
<feature type="region of interest" description="Disordered" evidence="1">
    <location>
        <begin position="398"/>
        <end position="429"/>
    </location>
</feature>
<dbReference type="InterPro" id="IPR009263">
    <property type="entry name" value="SERTA_dom"/>
</dbReference>
<feature type="compositionally biased region" description="Polar residues" evidence="1">
    <location>
        <begin position="101"/>
        <end position="115"/>
    </location>
</feature>
<keyword evidence="4" id="KW-1185">Reference proteome</keyword>
<dbReference type="STRING" id="407821.A0A087T8F4"/>
<dbReference type="EMBL" id="KK113930">
    <property type="protein sequence ID" value="KFM61393.1"/>
    <property type="molecule type" value="Genomic_DNA"/>
</dbReference>
<feature type="region of interest" description="Disordered" evidence="1">
    <location>
        <begin position="53"/>
        <end position="115"/>
    </location>
</feature>
<feature type="domain" description="SERTA" evidence="2">
    <location>
        <begin position="178"/>
        <end position="224"/>
    </location>
</feature>
<feature type="compositionally biased region" description="Low complexity" evidence="1">
    <location>
        <begin position="136"/>
        <end position="146"/>
    </location>
</feature>
<evidence type="ECO:0000313" key="3">
    <source>
        <dbReference type="EMBL" id="KFM61393.1"/>
    </source>
</evidence>
<feature type="compositionally biased region" description="Polar residues" evidence="1">
    <location>
        <begin position="53"/>
        <end position="70"/>
    </location>
</feature>
<sequence>MTLVLPFGGDQITNNPLFTGSGSVRNSNMPCGFDGEPLDFESALMRDWSTDITDYSTPSEDSSMRTPSDTNDLKRKISTGISDSHQSCTKKSRIEEEAATPLQSDIVSSSSSTNHENTITSSISFIQTPLVNSGASSSSSSSSSSSDGQEDDHSAEADDEDYIPRRRGPQMWNSRQRWKDERKKVLKMSINKLAEIEDPELCLLRSVLINNTIKKLHLDIRNERQAKLRHRQQRMDYFAERFQPLNNTLSNVSSNHFASDFDSNGSNGRCASEVKQSTNSSNTNASDLYDESSCDEIFGISEDFLRVIIPDRRVSSPIPTSPVNQSCMSETAMDTSEGTNNNSNEETMDTVTVTSRSTSDGADCPTSCYNNNTSSPSCDSAVDCASPYYNRRIQNNSQTVTSMSSSPSAVFSPSSPSPSRRLVSTGSSQCATQFRTNRELTGSSSGGGTFTPSFPVLESVVYHSLMATLETSS</sequence>
<reference evidence="3 4" key="1">
    <citation type="submission" date="2013-11" db="EMBL/GenBank/DDBJ databases">
        <title>Genome sequencing of Stegodyphus mimosarum.</title>
        <authorList>
            <person name="Bechsgaard J."/>
        </authorList>
    </citation>
    <scope>NUCLEOTIDE SEQUENCE [LARGE SCALE GENOMIC DNA]</scope>
</reference>
<feature type="compositionally biased region" description="Polar residues" evidence="1">
    <location>
        <begin position="79"/>
        <end position="89"/>
    </location>
</feature>
<evidence type="ECO:0000313" key="4">
    <source>
        <dbReference type="Proteomes" id="UP000054359"/>
    </source>
</evidence>
<evidence type="ECO:0000259" key="2">
    <source>
        <dbReference type="PROSITE" id="PS51053"/>
    </source>
</evidence>
<feature type="compositionally biased region" description="Low complexity" evidence="1">
    <location>
        <begin position="335"/>
        <end position="349"/>
    </location>
</feature>
<dbReference type="Proteomes" id="UP000054359">
    <property type="component" value="Unassembled WGS sequence"/>
</dbReference>
<feature type="region of interest" description="Disordered" evidence="1">
    <location>
        <begin position="260"/>
        <end position="286"/>
    </location>
</feature>
<feature type="non-terminal residue" evidence="3">
    <location>
        <position position="473"/>
    </location>
</feature>
<dbReference type="OrthoDB" id="6429693at2759"/>
<accession>A0A087T8F4</accession>
<dbReference type="Pfam" id="PF06031">
    <property type="entry name" value="SERTA"/>
    <property type="match status" value="1"/>
</dbReference>